<evidence type="ECO:0000313" key="1">
    <source>
        <dbReference type="EMBL" id="KAK6729135.1"/>
    </source>
</evidence>
<evidence type="ECO:0000313" key="2">
    <source>
        <dbReference type="Proteomes" id="UP001303046"/>
    </source>
</evidence>
<dbReference type="Proteomes" id="UP001303046">
    <property type="component" value="Unassembled WGS sequence"/>
</dbReference>
<protein>
    <submittedName>
        <fullName evidence="1">Uncharacterized protein</fullName>
    </submittedName>
</protein>
<dbReference type="EMBL" id="JAVFWL010000001">
    <property type="protein sequence ID" value="KAK6729135.1"/>
    <property type="molecule type" value="Genomic_DNA"/>
</dbReference>
<organism evidence="1 2">
    <name type="scientific">Necator americanus</name>
    <name type="common">Human hookworm</name>
    <dbReference type="NCBI Taxonomy" id="51031"/>
    <lineage>
        <taxon>Eukaryota</taxon>
        <taxon>Metazoa</taxon>
        <taxon>Ecdysozoa</taxon>
        <taxon>Nematoda</taxon>
        <taxon>Chromadorea</taxon>
        <taxon>Rhabditida</taxon>
        <taxon>Rhabditina</taxon>
        <taxon>Rhabditomorpha</taxon>
        <taxon>Strongyloidea</taxon>
        <taxon>Ancylostomatidae</taxon>
        <taxon>Bunostominae</taxon>
        <taxon>Necator</taxon>
    </lineage>
</organism>
<reference evidence="1 2" key="1">
    <citation type="submission" date="2023-08" db="EMBL/GenBank/DDBJ databases">
        <title>A Necator americanus chromosomal reference genome.</title>
        <authorList>
            <person name="Ilik V."/>
            <person name="Petrzelkova K.J."/>
            <person name="Pardy F."/>
            <person name="Fuh T."/>
            <person name="Niatou-Singa F.S."/>
            <person name="Gouil Q."/>
            <person name="Baker L."/>
            <person name="Ritchie M.E."/>
            <person name="Jex A.R."/>
            <person name="Gazzola D."/>
            <person name="Li H."/>
            <person name="Toshio Fujiwara R."/>
            <person name="Zhan B."/>
            <person name="Aroian R.V."/>
            <person name="Pafco B."/>
            <person name="Schwarz E.M."/>
        </authorList>
    </citation>
    <scope>NUCLEOTIDE SEQUENCE [LARGE SCALE GENOMIC DNA]</scope>
    <source>
        <strain evidence="1 2">Aroian</strain>
        <tissue evidence="1">Whole animal</tissue>
    </source>
</reference>
<name>A0ABR1BV82_NECAM</name>
<sequence length="86" mass="9690">MLHKSEKLILVFDKFGIKNYGRSDWAVDIVLIFVAGLQSQGVLKTVLLQDRHGTMEPSTCAESSRMELWKLSGCIGDGHLTDRNQR</sequence>
<comment type="caution">
    <text evidence="1">The sequence shown here is derived from an EMBL/GenBank/DDBJ whole genome shotgun (WGS) entry which is preliminary data.</text>
</comment>
<gene>
    <name evidence="1" type="primary">Necator_chrI.g2406</name>
    <name evidence="1" type="ORF">RB195_006278</name>
</gene>
<proteinExistence type="predicted"/>
<accession>A0ABR1BV82</accession>
<keyword evidence="2" id="KW-1185">Reference proteome</keyword>